<accession>A0A0C5VCE4</accession>
<protein>
    <submittedName>
        <fullName evidence="3">Putative integral membrane protein</fullName>
    </submittedName>
</protein>
<feature type="compositionally biased region" description="Basic and acidic residues" evidence="1">
    <location>
        <begin position="43"/>
        <end position="67"/>
    </location>
</feature>
<organism evidence="3 4">
    <name type="scientific">Gynuella sunshinyii YC6258</name>
    <dbReference type="NCBI Taxonomy" id="1445510"/>
    <lineage>
        <taxon>Bacteria</taxon>
        <taxon>Pseudomonadati</taxon>
        <taxon>Pseudomonadota</taxon>
        <taxon>Gammaproteobacteria</taxon>
        <taxon>Oceanospirillales</taxon>
        <taxon>Saccharospirillaceae</taxon>
        <taxon>Gynuella</taxon>
    </lineage>
</organism>
<dbReference type="EMBL" id="CP007142">
    <property type="protein sequence ID" value="AJQ92162.1"/>
    <property type="molecule type" value="Genomic_DNA"/>
</dbReference>
<dbReference type="KEGG" id="gsn:YC6258_00106"/>
<evidence type="ECO:0000313" key="3">
    <source>
        <dbReference type="EMBL" id="AJQ92162.1"/>
    </source>
</evidence>
<feature type="transmembrane region" description="Helical" evidence="2">
    <location>
        <begin position="215"/>
        <end position="238"/>
    </location>
</feature>
<name>A0A0C5VCE4_9GAMM</name>
<feature type="transmembrane region" description="Helical" evidence="2">
    <location>
        <begin position="151"/>
        <end position="168"/>
    </location>
</feature>
<proteinExistence type="predicted"/>
<keyword evidence="2" id="KW-1133">Transmembrane helix</keyword>
<sequence length="253" mass="27889">MLFRRIILTAFLIGLLGGIVLTGLQSVEVWPVISSAEQYEQPETDHPDFSAAHNDDVPEHTQDHEAWSPENGWPRILSSSLSNTLVSIGFATLLLALMALLQLTGITRLNTRRGLLWGLAGFAVFFAAPGLGLPPEIPGTLAAPLGLRQMWWIFTILMTSTGIGLLVFSPYRVKVMGLVMVVLPYLVGAPHYSGALFSVTDSHVVVILHHLQQRFWLATGVTNFVFWLLLGSCCAWTVNRWILKDIDHHAAQA</sequence>
<feature type="transmembrane region" description="Helical" evidence="2">
    <location>
        <begin position="84"/>
        <end position="103"/>
    </location>
</feature>
<evidence type="ECO:0000256" key="2">
    <source>
        <dbReference type="SAM" id="Phobius"/>
    </source>
</evidence>
<feature type="transmembrane region" description="Helical" evidence="2">
    <location>
        <begin position="115"/>
        <end position="131"/>
    </location>
</feature>
<keyword evidence="4" id="KW-1185">Reference proteome</keyword>
<dbReference type="HOGENOM" id="CLU_100583_0_0_6"/>
<dbReference type="Pfam" id="PF09490">
    <property type="entry name" value="CbtA"/>
    <property type="match status" value="1"/>
</dbReference>
<reference evidence="3 4" key="1">
    <citation type="submission" date="2014-01" db="EMBL/GenBank/DDBJ databases">
        <title>Full genme sequencing of cellulolytic bacterium Gynuella sunshinyii YC6258T gen. nov., sp. nov.</title>
        <authorList>
            <person name="Khan H."/>
            <person name="Chung E.J."/>
            <person name="Chung Y.R."/>
        </authorList>
    </citation>
    <scope>NUCLEOTIDE SEQUENCE [LARGE SCALE GENOMIC DNA]</scope>
    <source>
        <strain evidence="3 4">YC6258</strain>
    </source>
</reference>
<feature type="region of interest" description="Disordered" evidence="1">
    <location>
        <begin position="43"/>
        <end position="69"/>
    </location>
</feature>
<dbReference type="NCBIfam" id="TIGR02458">
    <property type="entry name" value="CbtA"/>
    <property type="match status" value="1"/>
</dbReference>
<feature type="transmembrane region" description="Helical" evidence="2">
    <location>
        <begin position="175"/>
        <end position="195"/>
    </location>
</feature>
<dbReference type="RefSeq" id="WP_052829959.1">
    <property type="nucleotide sequence ID" value="NZ_CP007142.1"/>
</dbReference>
<keyword evidence="2" id="KW-0812">Transmembrane</keyword>
<dbReference type="AlphaFoldDB" id="A0A0C5VCE4"/>
<dbReference type="STRING" id="1445510.YC6258_00106"/>
<gene>
    <name evidence="3" type="ORF">YC6258_00106</name>
</gene>
<dbReference type="OrthoDB" id="9813640at2"/>
<evidence type="ECO:0000256" key="1">
    <source>
        <dbReference type="SAM" id="MobiDB-lite"/>
    </source>
</evidence>
<dbReference type="PATRIC" id="fig|1445510.3.peg.102"/>
<evidence type="ECO:0000313" key="4">
    <source>
        <dbReference type="Proteomes" id="UP000032266"/>
    </source>
</evidence>
<dbReference type="Proteomes" id="UP000032266">
    <property type="component" value="Chromosome"/>
</dbReference>
<keyword evidence="2" id="KW-0472">Membrane</keyword>
<dbReference type="InterPro" id="IPR012666">
    <property type="entry name" value="CbtA_put"/>
</dbReference>